<feature type="coiled-coil region" evidence="1">
    <location>
        <begin position="839"/>
        <end position="946"/>
    </location>
</feature>
<keyword evidence="1" id="KW-0175">Coiled coil</keyword>
<feature type="region of interest" description="Disordered" evidence="2">
    <location>
        <begin position="682"/>
        <end position="713"/>
    </location>
</feature>
<feature type="region of interest" description="Disordered" evidence="2">
    <location>
        <begin position="971"/>
        <end position="1000"/>
    </location>
</feature>
<dbReference type="AlphaFoldDB" id="A0A9Q0LHL1"/>
<sequence>MSTPTNTLFHSAELLTPVEKFTKGVQRNRSSSLVVSKKSDDFLIDINQNLKIQRKTFILWIQHNLSKSLNSFHSITKGFEDGVCLINLLENLSGKTMKATGKKPKSRNDKLENIRQALVFARKLGLNLTINPTDILEHKEPKILQMIWDIIMFFKMKQVPEGNYSYKDVIIGWCNLSLERYNIEISDISVGFLDGRAFCGIIDGHKSGLVEQVILEENQPKKTLTHAFELGKLFGIPAIIERGDLMRKKIDEKSILVYLAEFYSKFVTIDELKEIPQKIQEISKTKNQLSPRKLISPFSRLTNISNEQEPHKKMGKKLHQKLKKIEKQQEEKIVELYNELKLSQEEEKELRQEIENLKKPKKKTKDRSVRFDETSFIEVVEIMPVKEPIEKDPVIKQLEEELEFLKKEVDSKNQLLSDNRQYYSKQIIGLDRKYQEQIKQKEKINQKHDEESLQIKTKYQDQKKEIEEETKFLQKTVEELKQDLESKKNNQEANSLIQLQKIKSKKDGISKENQEIQEKVEKLKEQLGKMEETKNELQEKISQLEAMKKQQLEKVEQERKDSQRKFDELEEEQEKVLETLGKTRDSTEKKQLQEEIQEKEEQIKKIREFIENKNTGNLDVIENMELNTMNPYVQELQEKHQKMEESIKEIEEFQTQTEKIQEMIEEQDSLLSKVIQENNEFKSQEEENVKRYKKESSKLQQENDQLKSQLQNQQEEFDHELDQKFEDIKKHSKLNLEKEENLKILEEELVEIRGKWSSQERILNLNIQNLNEEIEKEQSKSQNFYKINTTMSRELEETVSNYDAELALLKQVIEELKEFVQGKKKKSKKKDIFEGIIDLSAIKDQYEKQKTEIEQLHEDYDSLSKVLNVKINAISNVKKLAGESEEDFQKISTKYSEVEEKYANLKKEYENLKKQQRDLGMEFQEKEQLRLRIKQKEERVSKNQFETSRFHLREKFRTKYLGRLNTLQRHQSFSQDARSNTQNIDEKQDTTQKSSAVESKNAKQLTEKLIVSLSDTKAKITHLEKQKQKLSKDFESNKQKIDTSKELDKKIQEIARTNRSLIISIQEIESRLF</sequence>
<feature type="domain" description="Calponin-homology (CH)" evidence="3">
    <location>
        <begin position="164"/>
        <end position="267"/>
    </location>
</feature>
<evidence type="ECO:0000313" key="5">
    <source>
        <dbReference type="Proteomes" id="UP001149090"/>
    </source>
</evidence>
<proteinExistence type="predicted"/>
<evidence type="ECO:0000313" key="4">
    <source>
        <dbReference type="EMBL" id="KAJ5072000.1"/>
    </source>
</evidence>
<dbReference type="InterPro" id="IPR001715">
    <property type="entry name" value="CH_dom"/>
</dbReference>
<gene>
    <name evidence="4" type="ORF">M0811_09644</name>
</gene>
<protein>
    <submittedName>
        <fullName evidence="4">Cortexillin-2</fullName>
    </submittedName>
</protein>
<dbReference type="PANTHER" id="PTHR11915">
    <property type="entry name" value="SPECTRIN/FILAMIN RELATED CYTOSKELETAL PROTEIN"/>
    <property type="match status" value="1"/>
</dbReference>
<dbReference type="InterPro" id="IPR036872">
    <property type="entry name" value="CH_dom_sf"/>
</dbReference>
<evidence type="ECO:0000259" key="3">
    <source>
        <dbReference type="PROSITE" id="PS50021"/>
    </source>
</evidence>
<feature type="compositionally biased region" description="Polar residues" evidence="2">
    <location>
        <begin position="698"/>
        <end position="713"/>
    </location>
</feature>
<evidence type="ECO:0000256" key="1">
    <source>
        <dbReference type="SAM" id="Coils"/>
    </source>
</evidence>
<keyword evidence="5" id="KW-1185">Reference proteome</keyword>
<feature type="coiled-coil region" evidence="1">
    <location>
        <begin position="319"/>
        <end position="367"/>
    </location>
</feature>
<dbReference type="SUPFAM" id="SSF47576">
    <property type="entry name" value="Calponin-homology domain, CH-domain"/>
    <property type="match status" value="1"/>
</dbReference>
<feature type="compositionally biased region" description="Polar residues" evidence="2">
    <location>
        <begin position="991"/>
        <end position="1000"/>
    </location>
</feature>
<dbReference type="OMA" id="WRTECER"/>
<dbReference type="PROSITE" id="PS50021">
    <property type="entry name" value="CH"/>
    <property type="match status" value="2"/>
</dbReference>
<organism evidence="4 5">
    <name type="scientific">Anaeramoeba ignava</name>
    <name type="common">Anaerobic marine amoeba</name>
    <dbReference type="NCBI Taxonomy" id="1746090"/>
    <lineage>
        <taxon>Eukaryota</taxon>
        <taxon>Metamonada</taxon>
        <taxon>Anaeramoebidae</taxon>
        <taxon>Anaeramoeba</taxon>
    </lineage>
</organism>
<dbReference type="Proteomes" id="UP001149090">
    <property type="component" value="Unassembled WGS sequence"/>
</dbReference>
<dbReference type="OrthoDB" id="10057795at2759"/>
<reference evidence="4" key="1">
    <citation type="submission" date="2022-10" db="EMBL/GenBank/DDBJ databases">
        <title>Novel sulphate-reducing endosymbionts in the free-living metamonad Anaeramoeba.</title>
        <authorList>
            <person name="Jerlstrom-Hultqvist J."/>
            <person name="Cepicka I."/>
            <person name="Gallot-Lavallee L."/>
            <person name="Salas-Leiva D."/>
            <person name="Curtis B.A."/>
            <person name="Zahonova K."/>
            <person name="Pipaliya S."/>
            <person name="Dacks J."/>
            <person name="Roger A.J."/>
        </authorList>
    </citation>
    <scope>NUCLEOTIDE SEQUENCE</scope>
    <source>
        <strain evidence="4">BMAN</strain>
    </source>
</reference>
<feature type="domain" description="Calponin-homology (CH)" evidence="3">
    <location>
        <begin position="51"/>
        <end position="155"/>
    </location>
</feature>
<feature type="compositionally biased region" description="Basic and acidic residues" evidence="2">
    <location>
        <begin position="552"/>
        <end position="567"/>
    </location>
</feature>
<comment type="caution">
    <text evidence="4">The sequence shown here is derived from an EMBL/GenBank/DDBJ whole genome shotgun (WGS) entry which is preliminary data.</text>
</comment>
<dbReference type="Gene3D" id="1.10.418.10">
    <property type="entry name" value="Calponin-like domain"/>
    <property type="match status" value="2"/>
</dbReference>
<feature type="compositionally biased region" description="Basic and acidic residues" evidence="2">
    <location>
        <begin position="682"/>
        <end position="697"/>
    </location>
</feature>
<feature type="region of interest" description="Disordered" evidence="2">
    <location>
        <begin position="552"/>
        <end position="572"/>
    </location>
</feature>
<dbReference type="Pfam" id="PF00307">
    <property type="entry name" value="CH"/>
    <property type="match status" value="2"/>
</dbReference>
<feature type="compositionally biased region" description="Polar residues" evidence="2">
    <location>
        <begin position="971"/>
        <end position="983"/>
    </location>
</feature>
<evidence type="ECO:0000256" key="2">
    <source>
        <dbReference type="SAM" id="MobiDB-lite"/>
    </source>
</evidence>
<feature type="coiled-coil region" evidence="1">
    <location>
        <begin position="1013"/>
        <end position="1040"/>
    </location>
</feature>
<dbReference type="EMBL" id="JAPDFW010000083">
    <property type="protein sequence ID" value="KAJ5072000.1"/>
    <property type="molecule type" value="Genomic_DNA"/>
</dbReference>
<name>A0A9Q0LHL1_ANAIG</name>
<dbReference type="SMART" id="SM00033">
    <property type="entry name" value="CH"/>
    <property type="match status" value="2"/>
</dbReference>
<accession>A0A9Q0LHL1</accession>